<evidence type="ECO:0000313" key="2">
    <source>
        <dbReference type="Proteomes" id="UP000299102"/>
    </source>
</evidence>
<accession>A0A4C1V8B2</accession>
<dbReference type="AlphaFoldDB" id="A0A4C1V8B2"/>
<proteinExistence type="predicted"/>
<keyword evidence="2" id="KW-1185">Reference proteome</keyword>
<sequence>MNSFSFVSVDLAVKPNRVSHFYPVVFTLFRYRFLFRYSFKSDPNHAIDSDHAHGLDTCPEPTLDFDSSPALYFICPNLNSDSDFILNSVLRPIHRF</sequence>
<dbReference type="EMBL" id="BGZK01000290">
    <property type="protein sequence ID" value="GBP34557.1"/>
    <property type="molecule type" value="Genomic_DNA"/>
</dbReference>
<gene>
    <name evidence="1" type="ORF">EVAR_85277_1</name>
</gene>
<evidence type="ECO:0000313" key="1">
    <source>
        <dbReference type="EMBL" id="GBP34557.1"/>
    </source>
</evidence>
<name>A0A4C1V8B2_EUMVA</name>
<reference evidence="1 2" key="1">
    <citation type="journal article" date="2019" name="Commun. Biol.">
        <title>The bagworm genome reveals a unique fibroin gene that provides high tensile strength.</title>
        <authorList>
            <person name="Kono N."/>
            <person name="Nakamura H."/>
            <person name="Ohtoshi R."/>
            <person name="Tomita M."/>
            <person name="Numata K."/>
            <person name="Arakawa K."/>
        </authorList>
    </citation>
    <scope>NUCLEOTIDE SEQUENCE [LARGE SCALE GENOMIC DNA]</scope>
</reference>
<protein>
    <submittedName>
        <fullName evidence="1">Uncharacterized protein</fullName>
    </submittedName>
</protein>
<organism evidence="1 2">
    <name type="scientific">Eumeta variegata</name>
    <name type="common">Bagworm moth</name>
    <name type="synonym">Eumeta japonica</name>
    <dbReference type="NCBI Taxonomy" id="151549"/>
    <lineage>
        <taxon>Eukaryota</taxon>
        <taxon>Metazoa</taxon>
        <taxon>Ecdysozoa</taxon>
        <taxon>Arthropoda</taxon>
        <taxon>Hexapoda</taxon>
        <taxon>Insecta</taxon>
        <taxon>Pterygota</taxon>
        <taxon>Neoptera</taxon>
        <taxon>Endopterygota</taxon>
        <taxon>Lepidoptera</taxon>
        <taxon>Glossata</taxon>
        <taxon>Ditrysia</taxon>
        <taxon>Tineoidea</taxon>
        <taxon>Psychidae</taxon>
        <taxon>Oiketicinae</taxon>
        <taxon>Eumeta</taxon>
    </lineage>
</organism>
<comment type="caution">
    <text evidence="1">The sequence shown here is derived from an EMBL/GenBank/DDBJ whole genome shotgun (WGS) entry which is preliminary data.</text>
</comment>
<dbReference type="Proteomes" id="UP000299102">
    <property type="component" value="Unassembled WGS sequence"/>
</dbReference>